<protein>
    <recommendedName>
        <fullName evidence="5">Nucleolar complex-associated protein 3</fullName>
    </recommendedName>
</protein>
<dbReference type="PANTHER" id="PTHR14428:SF5">
    <property type="entry name" value="NUCLEOLAR COMPLEX PROTEIN 3 HOMOLOG"/>
    <property type="match status" value="1"/>
</dbReference>
<name>A0AAV9NDB5_9EURO</name>
<feature type="region of interest" description="Disordered" evidence="6">
    <location>
        <begin position="42"/>
        <end position="112"/>
    </location>
</feature>
<feature type="compositionally biased region" description="Basic and acidic residues" evidence="6">
    <location>
        <begin position="43"/>
        <end position="56"/>
    </location>
</feature>
<dbReference type="Proteomes" id="UP001358417">
    <property type="component" value="Unassembled WGS sequence"/>
</dbReference>
<evidence type="ECO:0000256" key="3">
    <source>
        <dbReference type="ARBA" id="ARBA00023054"/>
    </source>
</evidence>
<comment type="subcellular location">
    <subcellularLocation>
        <location evidence="1 5">Nucleus</location>
        <location evidence="1 5">Nucleolus</location>
    </subcellularLocation>
</comment>
<dbReference type="InterPro" id="IPR011501">
    <property type="entry name" value="Noc3_N"/>
</dbReference>
<evidence type="ECO:0000256" key="6">
    <source>
        <dbReference type="SAM" id="MobiDB-lite"/>
    </source>
</evidence>
<dbReference type="GO" id="GO:0003682">
    <property type="term" value="F:chromatin binding"/>
    <property type="evidence" value="ECO:0007669"/>
    <property type="project" value="TreeGrafter"/>
</dbReference>
<evidence type="ECO:0000313" key="9">
    <source>
        <dbReference type="EMBL" id="KAK5052514.1"/>
    </source>
</evidence>
<comment type="function">
    <text evidence="5">Required for synthesis of 60S ribosomal subunits and the transport of pre-ribosomes from the nucleoplasm to the cytoplasm.</text>
</comment>
<keyword evidence="10" id="KW-1185">Reference proteome</keyword>
<keyword evidence="5" id="KW-0690">Ribosome biogenesis</keyword>
<comment type="similarity">
    <text evidence="2 5">Belongs to the CBF/MAK21 family.</text>
</comment>
<dbReference type="Pfam" id="PF03914">
    <property type="entry name" value="CBF"/>
    <property type="match status" value="1"/>
</dbReference>
<dbReference type="GeneID" id="89970587"/>
<evidence type="ECO:0000256" key="5">
    <source>
        <dbReference type="PIRNR" id="PIRNR028977"/>
    </source>
</evidence>
<accession>A0AAV9NDB5</accession>
<sequence length="689" mass="77256">MPHGRPAKRRRVTPPIDDSVPSETIKSGDLFARAADWDLEQEYEQRSRNKKTKESSRLPVITADGRIQQKTQEKQPEPEEDSDSFLGSGSENEEENGGQDAETPPTEPESVPQIPVKQHVLAAKEEIARIAELLNEDPEEHAGSFKKLALVAGPQAPVPVKRLVLAAQAAVYKDVIPGYRIRAYEEEELGNKISKDVRQTRQYEQALVSGYHGYVKHLASLAKGKKGEDGTSSLRSVAISCVCTLLLSVPHFNFRTELLNVLVRELAGREATPDYNKCIEVLEKFFAGDDDGAPSLEAVTLITKMMKVRDYRVREEILNTFFHLRLLSELTAQSSTTRIDKPEDMSKLHGRKVKKEKWEHRSKKERKFARERKAVEKDMREADAIVDYEAKEKMQSETLKMVFVTYFRILKARIPHLMGAVLEGLAKYAHLINQDFFGDLLEALKDIIGEAEIAMKGELDEDGPTEDSEIEMDTLATRNRMRETLLSTQTAFTLLSGQEASKAASSLQLDLSFFTSHAFRTLYPLALDADVELGPKTLRLADPHKHNTNDTVSPVANKVNISTPILLLNRVLTSILLTPSQPPPTLTTAAFYRRLLTITLQLPEKSTLSVLTLMAKIADKHARKIEPLWYSDERKGDGVFRGESDSVEGSNVLATGTGIWEAELLRKHYCPKVREQIKAVDKVIAGLNR</sequence>
<reference evidence="9 10" key="1">
    <citation type="submission" date="2023-08" db="EMBL/GenBank/DDBJ databases">
        <title>Black Yeasts Isolated from many extreme environments.</title>
        <authorList>
            <person name="Coleine C."/>
            <person name="Stajich J.E."/>
            <person name="Selbmann L."/>
        </authorList>
    </citation>
    <scope>NUCLEOTIDE SEQUENCE [LARGE SCALE GENOMIC DNA]</scope>
    <source>
        <strain evidence="9 10">CCFEE 5792</strain>
    </source>
</reference>
<dbReference type="GO" id="GO:0005730">
    <property type="term" value="C:nucleolus"/>
    <property type="evidence" value="ECO:0007669"/>
    <property type="project" value="UniProtKB-SubCell"/>
</dbReference>
<keyword evidence="3" id="KW-0175">Coiled coil</keyword>
<proteinExistence type="inferred from homology"/>
<feature type="region of interest" description="Disordered" evidence="6">
    <location>
        <begin position="1"/>
        <end position="30"/>
    </location>
</feature>
<gene>
    <name evidence="9" type="ORF">LTR84_002378</name>
</gene>
<dbReference type="PIRSF" id="PIRSF028977">
    <property type="entry name" value="Nucleolar_complex_p3"/>
    <property type="match status" value="1"/>
</dbReference>
<organism evidence="9 10">
    <name type="scientific">Exophiala bonariae</name>
    <dbReference type="NCBI Taxonomy" id="1690606"/>
    <lineage>
        <taxon>Eukaryota</taxon>
        <taxon>Fungi</taxon>
        <taxon>Dikarya</taxon>
        <taxon>Ascomycota</taxon>
        <taxon>Pezizomycotina</taxon>
        <taxon>Eurotiomycetes</taxon>
        <taxon>Chaetothyriomycetidae</taxon>
        <taxon>Chaetothyriales</taxon>
        <taxon>Herpotrichiellaceae</taxon>
        <taxon>Exophiala</taxon>
    </lineage>
</organism>
<evidence type="ECO:0000313" key="10">
    <source>
        <dbReference type="Proteomes" id="UP001358417"/>
    </source>
</evidence>
<feature type="domain" description="CCAAT-binding factor" evidence="7">
    <location>
        <begin position="485"/>
        <end position="675"/>
    </location>
</feature>
<evidence type="ECO:0000256" key="1">
    <source>
        <dbReference type="ARBA" id="ARBA00004604"/>
    </source>
</evidence>
<dbReference type="InterPro" id="IPR016903">
    <property type="entry name" value="Nucleolar_cplx-assoc_3"/>
</dbReference>
<evidence type="ECO:0000259" key="8">
    <source>
        <dbReference type="Pfam" id="PF07540"/>
    </source>
</evidence>
<dbReference type="InterPro" id="IPR005612">
    <property type="entry name" value="CCAAT-binding_factor"/>
</dbReference>
<evidence type="ECO:0000256" key="4">
    <source>
        <dbReference type="ARBA" id="ARBA00023242"/>
    </source>
</evidence>
<feature type="domain" description="Nucleolar complex-associated protein 3 N-terminal" evidence="8">
    <location>
        <begin position="123"/>
        <end position="214"/>
    </location>
</feature>
<dbReference type="EMBL" id="JAVRRD010000013">
    <property type="protein sequence ID" value="KAK5052514.1"/>
    <property type="molecule type" value="Genomic_DNA"/>
</dbReference>
<dbReference type="GO" id="GO:0006270">
    <property type="term" value="P:DNA replication initiation"/>
    <property type="evidence" value="ECO:0007669"/>
    <property type="project" value="TreeGrafter"/>
</dbReference>
<evidence type="ECO:0000259" key="7">
    <source>
        <dbReference type="Pfam" id="PF03914"/>
    </source>
</evidence>
<comment type="caution">
    <text evidence="9">The sequence shown here is derived from an EMBL/GenBank/DDBJ whole genome shotgun (WGS) entry which is preliminary data.</text>
</comment>
<keyword evidence="4" id="KW-0539">Nucleus</keyword>
<dbReference type="GO" id="GO:0042254">
    <property type="term" value="P:ribosome biogenesis"/>
    <property type="evidence" value="ECO:0007669"/>
    <property type="project" value="UniProtKB-KW"/>
</dbReference>
<dbReference type="AlphaFoldDB" id="A0AAV9NDB5"/>
<dbReference type="PANTHER" id="PTHR14428">
    <property type="entry name" value="NUCLEOLAR COMPLEX PROTEIN 3"/>
    <property type="match status" value="1"/>
</dbReference>
<feature type="compositionally biased region" description="Basic residues" evidence="6">
    <location>
        <begin position="1"/>
        <end position="12"/>
    </location>
</feature>
<dbReference type="RefSeq" id="XP_064706214.1">
    <property type="nucleotide sequence ID" value="XM_064845989.1"/>
</dbReference>
<dbReference type="Pfam" id="PF07540">
    <property type="entry name" value="NOC3p"/>
    <property type="match status" value="1"/>
</dbReference>
<evidence type="ECO:0000256" key="2">
    <source>
        <dbReference type="ARBA" id="ARBA00007797"/>
    </source>
</evidence>